<name>A0A645GAI0_9ZZZZ</name>
<proteinExistence type="predicted"/>
<evidence type="ECO:0000313" key="1">
    <source>
        <dbReference type="EMBL" id="MPN20893.1"/>
    </source>
</evidence>
<reference evidence="1" key="1">
    <citation type="submission" date="2019-08" db="EMBL/GenBank/DDBJ databases">
        <authorList>
            <person name="Kucharzyk K."/>
            <person name="Murdoch R.W."/>
            <person name="Higgins S."/>
            <person name="Loffler F."/>
        </authorList>
    </citation>
    <scope>NUCLEOTIDE SEQUENCE</scope>
</reference>
<dbReference type="EMBL" id="VSSQ01068753">
    <property type="protein sequence ID" value="MPN20893.1"/>
    <property type="molecule type" value="Genomic_DNA"/>
</dbReference>
<protein>
    <recommendedName>
        <fullName evidence="2">Beta-galactosidase trimerisation domain-containing protein</fullName>
    </recommendedName>
</protein>
<gene>
    <name evidence="1" type="ORF">SDC9_168272</name>
</gene>
<evidence type="ECO:0008006" key="2">
    <source>
        <dbReference type="Google" id="ProtNLM"/>
    </source>
</evidence>
<organism evidence="1">
    <name type="scientific">bioreactor metagenome</name>
    <dbReference type="NCBI Taxonomy" id="1076179"/>
    <lineage>
        <taxon>unclassified sequences</taxon>
        <taxon>metagenomes</taxon>
        <taxon>ecological metagenomes</taxon>
    </lineage>
</organism>
<dbReference type="AlphaFoldDB" id="A0A645GAI0"/>
<accession>A0A645GAI0</accession>
<sequence>MFDPGTVDMTAETADALRRFVLDGGTLVCNRYTAIRGKGKGLVEALLGTPPIQVGTTGETVISAGGIPIRNRELAGFRLTPETSVLNVGETAVAFVARAGKGRVAFNGVPYSHGPELEPELLAAAGEPRAPWHSSLRAECRMLKNDAGDILLVVSNREDEPLNGFLNLPESLNGGVCTDRVSGETIPVSDSRIPCEIGAGMFRIFLFPAR</sequence>
<comment type="caution">
    <text evidence="1">The sequence shown here is derived from an EMBL/GenBank/DDBJ whole genome shotgun (WGS) entry which is preliminary data.</text>
</comment>